<proteinExistence type="predicted"/>
<dbReference type="Proteomes" id="UP001500752">
    <property type="component" value="Unassembled WGS sequence"/>
</dbReference>
<comment type="caution">
    <text evidence="1">The sequence shown here is derived from an EMBL/GenBank/DDBJ whole genome shotgun (WGS) entry which is preliminary data.</text>
</comment>
<evidence type="ECO:0000313" key="2">
    <source>
        <dbReference type="Proteomes" id="UP001500752"/>
    </source>
</evidence>
<organism evidence="1 2">
    <name type="scientific">Arthrobacter ginkgonis</name>
    <dbReference type="NCBI Taxonomy" id="1630594"/>
    <lineage>
        <taxon>Bacteria</taxon>
        <taxon>Bacillati</taxon>
        <taxon>Actinomycetota</taxon>
        <taxon>Actinomycetes</taxon>
        <taxon>Micrococcales</taxon>
        <taxon>Micrococcaceae</taxon>
        <taxon>Arthrobacter</taxon>
    </lineage>
</organism>
<accession>A0ABP7CGS4</accession>
<gene>
    <name evidence="1" type="ORF">GCM10023081_25920</name>
</gene>
<protein>
    <submittedName>
        <fullName evidence="1">Uncharacterized protein</fullName>
    </submittedName>
</protein>
<keyword evidence="2" id="KW-1185">Reference proteome</keyword>
<dbReference type="EMBL" id="BAABEO010000017">
    <property type="protein sequence ID" value="GAA3687388.1"/>
    <property type="molecule type" value="Genomic_DNA"/>
</dbReference>
<name>A0ABP7CGS4_9MICC</name>
<evidence type="ECO:0000313" key="1">
    <source>
        <dbReference type="EMBL" id="GAA3687388.1"/>
    </source>
</evidence>
<reference evidence="2" key="1">
    <citation type="journal article" date="2019" name="Int. J. Syst. Evol. Microbiol.">
        <title>The Global Catalogue of Microorganisms (GCM) 10K type strain sequencing project: providing services to taxonomists for standard genome sequencing and annotation.</title>
        <authorList>
            <consortium name="The Broad Institute Genomics Platform"/>
            <consortium name="The Broad Institute Genome Sequencing Center for Infectious Disease"/>
            <person name="Wu L."/>
            <person name="Ma J."/>
        </authorList>
    </citation>
    <scope>NUCLEOTIDE SEQUENCE [LARGE SCALE GENOMIC DNA]</scope>
    <source>
        <strain evidence="2">JCM 30742</strain>
    </source>
</reference>
<sequence length="71" mass="7889">MGNHPNWEELVGRRVQVRKDGRIIRTGYVDAVTFAADALWIQAHGADPRALYEKARGHAVLPVSDPPTARN</sequence>
<dbReference type="RefSeq" id="WP_345151309.1">
    <property type="nucleotide sequence ID" value="NZ_BAABEO010000017.1"/>
</dbReference>